<evidence type="ECO:0000256" key="3">
    <source>
        <dbReference type="ARBA" id="ARBA00022475"/>
    </source>
</evidence>
<dbReference type="PANTHER" id="PTHR12677:SF59">
    <property type="entry name" value="GOLGI APPARATUS MEMBRANE PROTEIN TVP38-RELATED"/>
    <property type="match status" value="1"/>
</dbReference>
<dbReference type="RefSeq" id="WP_375061635.1">
    <property type="nucleotide sequence ID" value="NZ_JBHGBT010000002.1"/>
</dbReference>
<feature type="transmembrane region" description="Helical" evidence="7">
    <location>
        <begin position="60"/>
        <end position="86"/>
    </location>
</feature>
<evidence type="ECO:0000256" key="6">
    <source>
        <dbReference type="ARBA" id="ARBA00023136"/>
    </source>
</evidence>
<dbReference type="Proteomes" id="UP001577267">
    <property type="component" value="Unassembled WGS sequence"/>
</dbReference>
<comment type="caution">
    <text evidence="7">Lacks conserved residue(s) required for the propagation of feature annotation.</text>
</comment>
<keyword evidence="11" id="KW-1185">Reference proteome</keyword>
<keyword evidence="6 7" id="KW-0472">Membrane</keyword>
<keyword evidence="3 7" id="KW-1003">Cell membrane</keyword>
<evidence type="ECO:0000256" key="8">
    <source>
        <dbReference type="SAM" id="SignalP"/>
    </source>
</evidence>
<feature type="transmembrane region" description="Helical" evidence="7">
    <location>
        <begin position="34"/>
        <end position="53"/>
    </location>
</feature>
<name>A0ABV4ZI51_9ACTN</name>
<proteinExistence type="inferred from homology"/>
<comment type="subcellular location">
    <subcellularLocation>
        <location evidence="1 7">Cell membrane</location>
        <topology evidence="1 7">Multi-pass membrane protein</topology>
    </subcellularLocation>
</comment>
<evidence type="ECO:0000256" key="7">
    <source>
        <dbReference type="RuleBase" id="RU366058"/>
    </source>
</evidence>
<keyword evidence="4 7" id="KW-0812">Transmembrane</keyword>
<reference evidence="10 11" key="1">
    <citation type="submission" date="2024-09" db="EMBL/GenBank/DDBJ databases">
        <title>Draft genome sequence of multifaceted antimicrobials producing Streptomyces sp. strain FH1.</title>
        <authorList>
            <person name="Hassan F."/>
            <person name="Ali H."/>
            <person name="Hassan N."/>
            <person name="Nawaz A."/>
        </authorList>
    </citation>
    <scope>NUCLEOTIDE SEQUENCE [LARGE SCALE GENOMIC DNA]</scope>
    <source>
        <strain evidence="10 11">FH1</strain>
    </source>
</reference>
<dbReference type="PANTHER" id="PTHR12677">
    <property type="entry name" value="GOLGI APPARATUS MEMBRANE PROTEIN TVP38-RELATED"/>
    <property type="match status" value="1"/>
</dbReference>
<protein>
    <recommendedName>
        <fullName evidence="7">TVP38/TMEM64 family membrane protein</fullName>
    </recommendedName>
</protein>
<feature type="chain" id="PRO_5046948162" description="TVP38/TMEM64 family membrane protein" evidence="8">
    <location>
        <begin position="22"/>
        <end position="216"/>
    </location>
</feature>
<dbReference type="Pfam" id="PF09335">
    <property type="entry name" value="VTT_dom"/>
    <property type="match status" value="1"/>
</dbReference>
<keyword evidence="5 7" id="KW-1133">Transmembrane helix</keyword>
<evidence type="ECO:0000256" key="2">
    <source>
        <dbReference type="ARBA" id="ARBA00008640"/>
    </source>
</evidence>
<keyword evidence="8" id="KW-0732">Signal</keyword>
<evidence type="ECO:0000259" key="9">
    <source>
        <dbReference type="Pfam" id="PF09335"/>
    </source>
</evidence>
<comment type="caution">
    <text evidence="10">The sequence shown here is derived from an EMBL/GenBank/DDBJ whole genome shotgun (WGS) entry which is preliminary data.</text>
</comment>
<feature type="transmembrane region" description="Helical" evidence="7">
    <location>
        <begin position="122"/>
        <end position="142"/>
    </location>
</feature>
<feature type="transmembrane region" description="Helical" evidence="7">
    <location>
        <begin position="178"/>
        <end position="197"/>
    </location>
</feature>
<evidence type="ECO:0000313" key="11">
    <source>
        <dbReference type="Proteomes" id="UP001577267"/>
    </source>
</evidence>
<comment type="similarity">
    <text evidence="2 7">Belongs to the TVP38/TMEM64 family.</text>
</comment>
<evidence type="ECO:0000313" key="10">
    <source>
        <dbReference type="EMBL" id="MFB4193617.1"/>
    </source>
</evidence>
<organism evidence="10 11">
    <name type="scientific">Streptomyces carpaticus</name>
    <dbReference type="NCBI Taxonomy" id="285558"/>
    <lineage>
        <taxon>Bacteria</taxon>
        <taxon>Bacillati</taxon>
        <taxon>Actinomycetota</taxon>
        <taxon>Actinomycetes</taxon>
        <taxon>Kitasatosporales</taxon>
        <taxon>Streptomycetaceae</taxon>
        <taxon>Streptomyces</taxon>
    </lineage>
</organism>
<feature type="domain" description="VTT" evidence="9">
    <location>
        <begin position="53"/>
        <end position="170"/>
    </location>
</feature>
<evidence type="ECO:0000256" key="4">
    <source>
        <dbReference type="ARBA" id="ARBA00022692"/>
    </source>
</evidence>
<feature type="signal peptide" evidence="8">
    <location>
        <begin position="1"/>
        <end position="21"/>
    </location>
</feature>
<dbReference type="EMBL" id="JBHGBT010000002">
    <property type="protein sequence ID" value="MFB4193617.1"/>
    <property type="molecule type" value="Genomic_DNA"/>
</dbReference>
<dbReference type="InterPro" id="IPR015414">
    <property type="entry name" value="TMEM64"/>
</dbReference>
<evidence type="ECO:0000256" key="5">
    <source>
        <dbReference type="ARBA" id="ARBA00022989"/>
    </source>
</evidence>
<accession>A0ABV4ZI51</accession>
<evidence type="ECO:0000256" key="1">
    <source>
        <dbReference type="ARBA" id="ARBA00004651"/>
    </source>
</evidence>
<gene>
    <name evidence="10" type="ORF">ACE11A_04480</name>
</gene>
<sequence length="216" mass="22014">MVSRWGRLALLVVLMVAAAWAVTAVGPDALGQADGLAGPAFVVFYAVGTMAFVPKPALSVAAGVVFGLGYGLLLTVSGTVLGALLGFCAGRFLGRAALRPLLGFSVLASLERRLSERAFTSVLMLRLLPVMPFGAVNLGAAFSRMGWLPFAGATALGTLPGNVAWVLAGVSASSPATFWLWLPAASLAVLMCGMVVWRRAGRPRLRAGGSGAGAAG</sequence>
<dbReference type="InterPro" id="IPR032816">
    <property type="entry name" value="VTT_dom"/>
</dbReference>